<keyword evidence="7 12" id="KW-1133">Transmembrane helix</keyword>
<feature type="compositionally biased region" description="Low complexity" evidence="11">
    <location>
        <begin position="417"/>
        <end position="426"/>
    </location>
</feature>
<feature type="compositionally biased region" description="Basic and acidic residues" evidence="11">
    <location>
        <begin position="391"/>
        <end position="402"/>
    </location>
</feature>
<feature type="transmembrane region" description="Helical" evidence="12">
    <location>
        <begin position="608"/>
        <end position="630"/>
    </location>
</feature>
<evidence type="ECO:0000313" key="13">
    <source>
        <dbReference type="EMBL" id="GMA95018.1"/>
    </source>
</evidence>
<name>A0ABQ6K3I8_9MICO</name>
<keyword evidence="4" id="KW-1003">Cell membrane</keyword>
<feature type="transmembrane region" description="Helical" evidence="12">
    <location>
        <begin position="664"/>
        <end position="685"/>
    </location>
</feature>
<organism evidence="13 14">
    <name type="scientific">Pseudolysinimonas kribbensis</name>
    <dbReference type="NCBI Taxonomy" id="433641"/>
    <lineage>
        <taxon>Bacteria</taxon>
        <taxon>Bacillati</taxon>
        <taxon>Actinomycetota</taxon>
        <taxon>Actinomycetes</taxon>
        <taxon>Micrococcales</taxon>
        <taxon>Microbacteriaceae</taxon>
        <taxon>Pseudolysinimonas</taxon>
    </lineage>
</organism>
<feature type="transmembrane region" description="Helical" evidence="12">
    <location>
        <begin position="262"/>
        <end position="295"/>
    </location>
</feature>
<dbReference type="RefSeq" id="WP_348534917.1">
    <property type="nucleotide sequence ID" value="NZ_BSVB01000001.1"/>
</dbReference>
<keyword evidence="8 12" id="KW-0472">Membrane</keyword>
<dbReference type="Proteomes" id="UP001157034">
    <property type="component" value="Unassembled WGS sequence"/>
</dbReference>
<evidence type="ECO:0000256" key="12">
    <source>
        <dbReference type="SAM" id="Phobius"/>
    </source>
</evidence>
<evidence type="ECO:0000256" key="11">
    <source>
        <dbReference type="SAM" id="MobiDB-lite"/>
    </source>
</evidence>
<feature type="compositionally biased region" description="Basic residues" evidence="11">
    <location>
        <begin position="337"/>
        <end position="362"/>
    </location>
</feature>
<evidence type="ECO:0000256" key="2">
    <source>
        <dbReference type="ARBA" id="ARBA00011262"/>
    </source>
</evidence>
<keyword evidence="6 12" id="KW-0812">Transmembrane</keyword>
<evidence type="ECO:0000256" key="5">
    <source>
        <dbReference type="ARBA" id="ARBA00022519"/>
    </source>
</evidence>
<feature type="transmembrane region" description="Helical" evidence="12">
    <location>
        <begin position="136"/>
        <end position="155"/>
    </location>
</feature>
<evidence type="ECO:0000256" key="10">
    <source>
        <dbReference type="ARBA" id="ARBA00039382"/>
    </source>
</evidence>
<feature type="region of interest" description="Disordered" evidence="11">
    <location>
        <begin position="337"/>
        <end position="442"/>
    </location>
</feature>
<feature type="transmembrane region" description="Helical" evidence="12">
    <location>
        <begin position="228"/>
        <end position="250"/>
    </location>
</feature>
<feature type="transmembrane region" description="Helical" evidence="12">
    <location>
        <begin position="26"/>
        <end position="49"/>
    </location>
</feature>
<feature type="transmembrane region" description="Helical" evidence="12">
    <location>
        <begin position="528"/>
        <end position="551"/>
    </location>
</feature>
<reference evidence="14" key="1">
    <citation type="journal article" date="2019" name="Int. J. Syst. Evol. Microbiol.">
        <title>The Global Catalogue of Microorganisms (GCM) 10K type strain sequencing project: providing services to taxonomists for standard genome sequencing and annotation.</title>
        <authorList>
            <consortium name="The Broad Institute Genomics Platform"/>
            <consortium name="The Broad Institute Genome Sequencing Center for Infectious Disease"/>
            <person name="Wu L."/>
            <person name="Ma J."/>
        </authorList>
    </citation>
    <scope>NUCLEOTIDE SEQUENCE [LARGE SCALE GENOMIC DNA]</scope>
    <source>
        <strain evidence="14">NBRC 108894</strain>
    </source>
</reference>
<comment type="function">
    <text evidence="9">Part of the ABC transporter complex LsrABCD involved in autoinducer 2 (AI-2) import. Probably responsible for the translocation of the substrate across the membrane.</text>
</comment>
<comment type="caution">
    <text evidence="13">The sequence shown here is derived from an EMBL/GenBank/DDBJ whole genome shotgun (WGS) entry which is preliminary data.</text>
</comment>
<keyword evidence="14" id="KW-1185">Reference proteome</keyword>
<protein>
    <recommendedName>
        <fullName evidence="10">Autoinducer 2 import system permease protein LsrC</fullName>
    </recommendedName>
</protein>
<keyword evidence="3" id="KW-0813">Transport</keyword>
<feature type="transmembrane region" description="Helical" evidence="12">
    <location>
        <begin position="176"/>
        <end position="197"/>
    </location>
</feature>
<feature type="transmembrane region" description="Helical" evidence="12">
    <location>
        <begin position="307"/>
        <end position="328"/>
    </location>
</feature>
<evidence type="ECO:0000256" key="6">
    <source>
        <dbReference type="ARBA" id="ARBA00022692"/>
    </source>
</evidence>
<dbReference type="Pfam" id="PF02653">
    <property type="entry name" value="BPD_transp_2"/>
    <property type="match status" value="2"/>
</dbReference>
<evidence type="ECO:0000256" key="9">
    <source>
        <dbReference type="ARBA" id="ARBA00025439"/>
    </source>
</evidence>
<dbReference type="PANTHER" id="PTHR32196">
    <property type="entry name" value="ABC TRANSPORTER PERMEASE PROTEIN YPHD-RELATED-RELATED"/>
    <property type="match status" value="1"/>
</dbReference>
<feature type="transmembrane region" description="Helical" evidence="12">
    <location>
        <begin position="583"/>
        <end position="602"/>
    </location>
</feature>
<evidence type="ECO:0000256" key="4">
    <source>
        <dbReference type="ARBA" id="ARBA00022475"/>
    </source>
</evidence>
<evidence type="ECO:0000256" key="1">
    <source>
        <dbReference type="ARBA" id="ARBA00004651"/>
    </source>
</evidence>
<dbReference type="InterPro" id="IPR001851">
    <property type="entry name" value="ABC_transp_permease"/>
</dbReference>
<dbReference type="PANTHER" id="PTHR32196:SF29">
    <property type="entry name" value="AUTOINDUCER 2 IMPORT SYSTEM PERMEASE PROTEIN LSRC"/>
    <property type="match status" value="1"/>
</dbReference>
<dbReference type="CDD" id="cd06579">
    <property type="entry name" value="TM_PBP1_transp_AraH_like"/>
    <property type="match status" value="2"/>
</dbReference>
<evidence type="ECO:0000256" key="7">
    <source>
        <dbReference type="ARBA" id="ARBA00022989"/>
    </source>
</evidence>
<evidence type="ECO:0000313" key="14">
    <source>
        <dbReference type="Proteomes" id="UP001157034"/>
    </source>
</evidence>
<evidence type="ECO:0000256" key="8">
    <source>
        <dbReference type="ARBA" id="ARBA00023136"/>
    </source>
</evidence>
<dbReference type="EMBL" id="BSVB01000001">
    <property type="protein sequence ID" value="GMA95018.1"/>
    <property type="molecule type" value="Genomic_DNA"/>
</dbReference>
<feature type="transmembrane region" description="Helical" evidence="12">
    <location>
        <begin position="460"/>
        <end position="484"/>
    </location>
</feature>
<feature type="transmembrane region" description="Helical" evidence="12">
    <location>
        <begin position="637"/>
        <end position="658"/>
    </location>
</feature>
<sequence length="700" mass="73074">MSVAHTLPPVGGQRSFLGKLVRARELGLVVLIVALVALTSISQPGFLFSDGGWRELLRQPTILILISLGEAIVIITRNIDLSVGSVLCLSTYTAGTLFANVPGIPIVLVILIGIALGAVLGLVNGLLVAFLRVPSLVITLGTLYAYRGIAILWIGPHFIRSSWLPAQYRSFGTLQFFGIPVLLLVVLVVVLLIGWFMTSRRSGRDLYALGSNPEAATLFGLGERRLTLAAFVTSGALAGLGGLVYLAIFATGDAQVGTGYELQAVAAAVVGGVAIVGGSGTIWGVALGGFFLATISNALPVLGVPSLWQQAIVGILIVGAILLDRILFITRTRRAKRRGVRHERHHRRHRDGRRGLGRRREGRRLVPDARPAALAPPPAAHRGGHHRRHRAAADRRDHDRAVLRAAVHVPDDDPELGADPAHAPAGDADHHHRRHRPVGGQHPRVLERDLRPDVPGGRALPLAGIVSVVAGGLVGALNGVLVTFVGLPSLAVTIGTLALFRGIAVGLLGTTAITKFPIDVTSFVGSPLFTGAPIPIITVAVVVLAIAFAVLLHFTPFGRGVFAIGLSPETAAFSGVRVNRTRLTLFILSGLVASATGVYYTLQYSNAIGTNGLGLELQVVTAIVLGGVSIWGGRGTLLGAIAGGVLIAALNKTLQLAGVGSDTISVVTGAALIFSVVVASVAGFISRRRRAKASVITAGA</sequence>
<evidence type="ECO:0000256" key="3">
    <source>
        <dbReference type="ARBA" id="ARBA00022448"/>
    </source>
</evidence>
<feature type="transmembrane region" description="Helical" evidence="12">
    <location>
        <begin position="106"/>
        <end position="130"/>
    </location>
</feature>
<keyword evidence="5" id="KW-0997">Cell inner membrane</keyword>
<comment type="subunit">
    <text evidence="2">The complex is composed of two ATP-binding proteins (LsrA), two transmembrane proteins (LsrC and LsrD) and a solute-binding protein (LsrB).</text>
</comment>
<gene>
    <name evidence="13" type="ORF">GCM10025881_18420</name>
</gene>
<accession>A0ABQ6K3I8</accession>
<proteinExistence type="predicted"/>
<comment type="subcellular location">
    <subcellularLocation>
        <location evidence="1">Cell membrane</location>
        <topology evidence="1">Multi-pass membrane protein</topology>
    </subcellularLocation>
</comment>